<sequence length="87" mass="9891">LDTNGNKVYKADGSLLKVKRQMAPGTFADGNAQELYHPLGQFKGMHQILIKHGIDTLNFFKWNVKTVQSRQFPMTAAYVFTNYRVQG</sequence>
<keyword evidence="2" id="KW-1185">Reference proteome</keyword>
<dbReference type="EMBL" id="ML769432">
    <property type="protein sequence ID" value="KAE9402773.1"/>
    <property type="molecule type" value="Genomic_DNA"/>
</dbReference>
<evidence type="ECO:0000313" key="2">
    <source>
        <dbReference type="Proteomes" id="UP000799118"/>
    </source>
</evidence>
<proteinExistence type="predicted"/>
<gene>
    <name evidence="1" type="ORF">BT96DRAFT_816178</name>
</gene>
<reference evidence="1" key="1">
    <citation type="journal article" date="2019" name="Environ. Microbiol.">
        <title>Fungal ecological strategies reflected in gene transcription - a case study of two litter decomposers.</title>
        <authorList>
            <person name="Barbi F."/>
            <person name="Kohler A."/>
            <person name="Barry K."/>
            <person name="Baskaran P."/>
            <person name="Daum C."/>
            <person name="Fauchery L."/>
            <person name="Ihrmark K."/>
            <person name="Kuo A."/>
            <person name="LaButti K."/>
            <person name="Lipzen A."/>
            <person name="Morin E."/>
            <person name="Grigoriev I.V."/>
            <person name="Henrissat B."/>
            <person name="Lindahl B."/>
            <person name="Martin F."/>
        </authorList>
    </citation>
    <scope>NUCLEOTIDE SEQUENCE</scope>
    <source>
        <strain evidence="1">JB14</strain>
    </source>
</reference>
<feature type="non-terminal residue" evidence="1">
    <location>
        <position position="1"/>
    </location>
</feature>
<evidence type="ECO:0000313" key="1">
    <source>
        <dbReference type="EMBL" id="KAE9402773.1"/>
    </source>
</evidence>
<dbReference type="Proteomes" id="UP000799118">
    <property type="component" value="Unassembled WGS sequence"/>
</dbReference>
<organism evidence="1 2">
    <name type="scientific">Gymnopus androsaceus JB14</name>
    <dbReference type="NCBI Taxonomy" id="1447944"/>
    <lineage>
        <taxon>Eukaryota</taxon>
        <taxon>Fungi</taxon>
        <taxon>Dikarya</taxon>
        <taxon>Basidiomycota</taxon>
        <taxon>Agaricomycotina</taxon>
        <taxon>Agaricomycetes</taxon>
        <taxon>Agaricomycetidae</taxon>
        <taxon>Agaricales</taxon>
        <taxon>Marasmiineae</taxon>
        <taxon>Omphalotaceae</taxon>
        <taxon>Gymnopus</taxon>
    </lineage>
</organism>
<protein>
    <submittedName>
        <fullName evidence="1">Uncharacterized protein</fullName>
    </submittedName>
</protein>
<dbReference type="AlphaFoldDB" id="A0A6A4HYC8"/>
<dbReference type="OrthoDB" id="10039611at2759"/>
<name>A0A6A4HYC8_9AGAR</name>
<accession>A0A6A4HYC8</accession>